<keyword evidence="12" id="KW-1185">Reference proteome</keyword>
<dbReference type="PANTHER" id="PTHR32057:SF14">
    <property type="entry name" value="PROTEIN ADENYLYLTRANSFERASE SELO, MITOCHONDRIAL"/>
    <property type="match status" value="1"/>
</dbReference>
<dbReference type="Pfam" id="PF02696">
    <property type="entry name" value="SelO"/>
    <property type="match status" value="1"/>
</dbReference>
<evidence type="ECO:0000313" key="11">
    <source>
        <dbReference type="EMBL" id="CAJ1402255.1"/>
    </source>
</evidence>
<evidence type="ECO:0000256" key="5">
    <source>
        <dbReference type="ARBA" id="ARBA00022723"/>
    </source>
</evidence>
<dbReference type="GO" id="GO:0046872">
    <property type="term" value="F:metal ion binding"/>
    <property type="evidence" value="ECO:0007669"/>
    <property type="project" value="UniProtKB-KW"/>
</dbReference>
<name>A0AA36JBJ5_9DINO</name>
<reference evidence="11" key="1">
    <citation type="submission" date="2023-08" db="EMBL/GenBank/DDBJ databases">
        <authorList>
            <person name="Chen Y."/>
            <person name="Shah S."/>
            <person name="Dougan E. K."/>
            <person name="Thang M."/>
            <person name="Chan C."/>
        </authorList>
    </citation>
    <scope>NUCLEOTIDE SEQUENCE</scope>
</reference>
<dbReference type="GO" id="GO:0070733">
    <property type="term" value="F:AMPylase activity"/>
    <property type="evidence" value="ECO:0007669"/>
    <property type="project" value="TreeGrafter"/>
</dbReference>
<comment type="caution">
    <text evidence="11">The sequence shown here is derived from an EMBL/GenBank/DDBJ whole genome shotgun (WGS) entry which is preliminary data.</text>
</comment>
<keyword evidence="5" id="KW-0479">Metal-binding</keyword>
<keyword evidence="4" id="KW-0548">Nucleotidyltransferase</keyword>
<dbReference type="EMBL" id="CAUJNA010003445">
    <property type="protein sequence ID" value="CAJ1402255.1"/>
    <property type="molecule type" value="Genomic_DNA"/>
</dbReference>
<evidence type="ECO:0000313" key="12">
    <source>
        <dbReference type="Proteomes" id="UP001178507"/>
    </source>
</evidence>
<gene>
    <name evidence="11" type="ORF">EVOR1521_LOCUS25186</name>
</gene>
<evidence type="ECO:0000256" key="6">
    <source>
        <dbReference type="ARBA" id="ARBA00022741"/>
    </source>
</evidence>
<keyword evidence="3" id="KW-0808">Transferase</keyword>
<evidence type="ECO:0000256" key="2">
    <source>
        <dbReference type="ARBA" id="ARBA00009747"/>
    </source>
</evidence>
<feature type="region of interest" description="Disordered" evidence="10">
    <location>
        <begin position="110"/>
        <end position="138"/>
    </location>
</feature>
<keyword evidence="8" id="KW-0460">Magnesium</keyword>
<proteinExistence type="inferred from homology"/>
<dbReference type="Proteomes" id="UP001178507">
    <property type="component" value="Unassembled WGS sequence"/>
</dbReference>
<dbReference type="PANTHER" id="PTHR32057">
    <property type="entry name" value="PROTEIN ADENYLYLTRANSFERASE SELO, MITOCHONDRIAL"/>
    <property type="match status" value="1"/>
</dbReference>
<dbReference type="HAMAP" id="MF_00692">
    <property type="entry name" value="SelO"/>
    <property type="match status" value="1"/>
</dbReference>
<evidence type="ECO:0000256" key="1">
    <source>
        <dbReference type="ARBA" id="ARBA00001946"/>
    </source>
</evidence>
<organism evidence="11 12">
    <name type="scientific">Effrenium voratum</name>
    <dbReference type="NCBI Taxonomy" id="2562239"/>
    <lineage>
        <taxon>Eukaryota</taxon>
        <taxon>Sar</taxon>
        <taxon>Alveolata</taxon>
        <taxon>Dinophyceae</taxon>
        <taxon>Suessiales</taxon>
        <taxon>Symbiodiniaceae</taxon>
        <taxon>Effrenium</taxon>
    </lineage>
</organism>
<evidence type="ECO:0000256" key="4">
    <source>
        <dbReference type="ARBA" id="ARBA00022695"/>
    </source>
</evidence>
<dbReference type="GO" id="GO:0005524">
    <property type="term" value="F:ATP binding"/>
    <property type="evidence" value="ECO:0007669"/>
    <property type="project" value="UniProtKB-KW"/>
</dbReference>
<keyword evidence="6" id="KW-0547">Nucleotide-binding</keyword>
<evidence type="ECO:0000256" key="8">
    <source>
        <dbReference type="ARBA" id="ARBA00022842"/>
    </source>
</evidence>
<dbReference type="AlphaFoldDB" id="A0AA36JBJ5"/>
<comment type="similarity">
    <text evidence="2">Belongs to the SELO family.</text>
</comment>
<sequence length="660" mass="72979">MAAVLTVRARAASAPVLRSIRGVREVAKPSPAGRRQPRGLASCTLAALAASAPVVRGVRCRRFCSTRRATATGEADFMWVLNNTGAISIPKTGPPEQMLDSLQRAARRSEQSWLKRLSPDPEAESQAPNKEPRQVKSGHYVEVLPSPLPDPELVIYSPEVAKMLDIPPEEIATDAFKAFFAGDQSRVPNLKSWCTPYALAIMGQRMVSNCPFGNGNGYGDGRAISVGELETSAGRFELQLKGAGRTPFCRGGDGRAVLRSSVREFLASEAMHFLGVETTRALCLVVSSETTRRPWYDDSRGGSMFGGSKEPNTMILEPCAISTRVAPSFLRVGHVDLFARRAAAEVGENPRGELEQIVEHCLFREYPEIYAQDAPLNVRATAMLEEFPERLGAVVAGWLRVGFCQGNFNSDNCLAGGRTMDYGPFGWMDRYSPLFAKWTGSGEHYGFLNQPQAAIANFHTLLTSVAVLFGDENKEDAVRLLQKGAETIKLAAQEVFREKQGFAAPSSVANELWKELEPLMRKSDIDYTIFWRQLANVIEHSDTVAETGLDHIKQAFYQDPPTEVAEEWTAWLQKWAEAVLAESDAKEVAARLRKVNPKYVPREWMLAEAYTQASKGDYSLVHELLELFRHPYDEQPAFEALYYSKGPAELVNRGGVAYMT</sequence>
<dbReference type="InterPro" id="IPR003846">
    <property type="entry name" value="SelO"/>
</dbReference>
<keyword evidence="7" id="KW-0067">ATP-binding</keyword>
<evidence type="ECO:0000256" key="7">
    <source>
        <dbReference type="ARBA" id="ARBA00022840"/>
    </source>
</evidence>
<evidence type="ECO:0000256" key="10">
    <source>
        <dbReference type="SAM" id="MobiDB-lite"/>
    </source>
</evidence>
<dbReference type="GO" id="GO:0005739">
    <property type="term" value="C:mitochondrion"/>
    <property type="evidence" value="ECO:0007669"/>
    <property type="project" value="TreeGrafter"/>
</dbReference>
<evidence type="ECO:0000256" key="3">
    <source>
        <dbReference type="ARBA" id="ARBA00022679"/>
    </source>
</evidence>
<protein>
    <recommendedName>
        <fullName evidence="9">Selenoprotein O</fullName>
    </recommendedName>
</protein>
<accession>A0AA36JBJ5</accession>
<evidence type="ECO:0000256" key="9">
    <source>
        <dbReference type="ARBA" id="ARBA00031547"/>
    </source>
</evidence>
<comment type="cofactor">
    <cofactor evidence="1">
        <name>Mg(2+)</name>
        <dbReference type="ChEBI" id="CHEBI:18420"/>
    </cofactor>
</comment>